<accession>A0A0A0LAS1</accession>
<proteinExistence type="predicted"/>
<evidence type="ECO:0000313" key="2">
    <source>
        <dbReference type="EMBL" id="KGN57181.1"/>
    </source>
</evidence>
<organism evidence="2 3">
    <name type="scientific">Cucumis sativus</name>
    <name type="common">Cucumber</name>
    <dbReference type="NCBI Taxonomy" id="3659"/>
    <lineage>
        <taxon>Eukaryota</taxon>
        <taxon>Viridiplantae</taxon>
        <taxon>Streptophyta</taxon>
        <taxon>Embryophyta</taxon>
        <taxon>Tracheophyta</taxon>
        <taxon>Spermatophyta</taxon>
        <taxon>Magnoliopsida</taxon>
        <taxon>eudicotyledons</taxon>
        <taxon>Gunneridae</taxon>
        <taxon>Pentapetalae</taxon>
        <taxon>rosids</taxon>
        <taxon>fabids</taxon>
        <taxon>Cucurbitales</taxon>
        <taxon>Cucurbitaceae</taxon>
        <taxon>Benincaseae</taxon>
        <taxon>Cucumis</taxon>
    </lineage>
</organism>
<evidence type="ECO:0000313" key="3">
    <source>
        <dbReference type="Proteomes" id="UP000029981"/>
    </source>
</evidence>
<keyword evidence="1" id="KW-0472">Membrane</keyword>
<protein>
    <submittedName>
        <fullName evidence="2">Uncharacterized protein</fullName>
    </submittedName>
</protein>
<dbReference type="AlphaFoldDB" id="A0A0A0LAS1"/>
<keyword evidence="3" id="KW-1185">Reference proteome</keyword>
<reference evidence="2 3" key="4">
    <citation type="journal article" date="2011" name="BMC Genomics">
        <title>RNA-Seq improves annotation of protein-coding genes in the cucumber genome.</title>
        <authorList>
            <person name="Li Z."/>
            <person name="Zhang Z."/>
            <person name="Yan P."/>
            <person name="Huang S."/>
            <person name="Fei Z."/>
            <person name="Lin K."/>
        </authorList>
    </citation>
    <scope>NUCLEOTIDE SEQUENCE [LARGE SCALE GENOMIC DNA]</scope>
    <source>
        <strain evidence="3">cv. 9930</strain>
    </source>
</reference>
<dbReference type="Gramene" id="KGN57181">
    <property type="protein sequence ID" value="KGN57181"/>
    <property type="gene ID" value="Csa_3G168920"/>
</dbReference>
<gene>
    <name evidence="2" type="ORF">Csa_3G168920</name>
</gene>
<evidence type="ECO:0000256" key="1">
    <source>
        <dbReference type="SAM" id="Phobius"/>
    </source>
</evidence>
<reference evidence="2 3" key="2">
    <citation type="journal article" date="2009" name="PLoS ONE">
        <title>An integrated genetic and cytogenetic map of the cucumber genome.</title>
        <authorList>
            <person name="Ren Y."/>
            <person name="Zhang Z."/>
            <person name="Liu J."/>
            <person name="Staub J.E."/>
            <person name="Han Y."/>
            <person name="Cheng Z."/>
            <person name="Li X."/>
            <person name="Lu J."/>
            <person name="Miao H."/>
            <person name="Kang H."/>
            <person name="Xie B."/>
            <person name="Gu X."/>
            <person name="Wang X."/>
            <person name="Du Y."/>
            <person name="Jin W."/>
            <person name="Huang S."/>
        </authorList>
    </citation>
    <scope>NUCLEOTIDE SEQUENCE [LARGE SCALE GENOMIC DNA]</scope>
    <source>
        <strain evidence="3">cv. 9930</strain>
    </source>
</reference>
<reference evidence="2 3" key="3">
    <citation type="journal article" date="2010" name="BMC Genomics">
        <title>Transcriptome sequencing and comparative analysis of cucumber flowers with different sex types.</title>
        <authorList>
            <person name="Guo S."/>
            <person name="Zheng Y."/>
            <person name="Joung J.G."/>
            <person name="Liu S."/>
            <person name="Zhang Z."/>
            <person name="Crasta O.R."/>
            <person name="Sobral B.W."/>
            <person name="Xu Y."/>
            <person name="Huang S."/>
            <person name="Fei Z."/>
        </authorList>
    </citation>
    <scope>NUCLEOTIDE SEQUENCE [LARGE SCALE GENOMIC DNA]</scope>
    <source>
        <strain evidence="3">cv. 9930</strain>
    </source>
</reference>
<keyword evidence="1" id="KW-0812">Transmembrane</keyword>
<keyword evidence="1" id="KW-1133">Transmembrane helix</keyword>
<reference evidence="2 3" key="1">
    <citation type="journal article" date="2009" name="Nat. Genet.">
        <title>The genome of the cucumber, Cucumis sativus L.</title>
        <authorList>
            <person name="Huang S."/>
            <person name="Li R."/>
            <person name="Zhang Z."/>
            <person name="Li L."/>
            <person name="Gu X."/>
            <person name="Fan W."/>
            <person name="Lucas W.J."/>
            <person name="Wang X."/>
            <person name="Xie B."/>
            <person name="Ni P."/>
            <person name="Ren Y."/>
            <person name="Zhu H."/>
            <person name="Li J."/>
            <person name="Lin K."/>
            <person name="Jin W."/>
            <person name="Fei Z."/>
            <person name="Li G."/>
            <person name="Staub J."/>
            <person name="Kilian A."/>
            <person name="van der Vossen E.A."/>
            <person name="Wu Y."/>
            <person name="Guo J."/>
            <person name="He J."/>
            <person name="Jia Z."/>
            <person name="Ren Y."/>
            <person name="Tian G."/>
            <person name="Lu Y."/>
            <person name="Ruan J."/>
            <person name="Qian W."/>
            <person name="Wang M."/>
            <person name="Huang Q."/>
            <person name="Li B."/>
            <person name="Xuan Z."/>
            <person name="Cao J."/>
            <person name="Asan"/>
            <person name="Wu Z."/>
            <person name="Zhang J."/>
            <person name="Cai Q."/>
            <person name="Bai Y."/>
            <person name="Zhao B."/>
            <person name="Han Y."/>
            <person name="Li Y."/>
            <person name="Li X."/>
            <person name="Wang S."/>
            <person name="Shi Q."/>
            <person name="Liu S."/>
            <person name="Cho W.K."/>
            <person name="Kim J.Y."/>
            <person name="Xu Y."/>
            <person name="Heller-Uszynska K."/>
            <person name="Miao H."/>
            <person name="Cheng Z."/>
            <person name="Zhang S."/>
            <person name="Wu J."/>
            <person name="Yang Y."/>
            <person name="Kang H."/>
            <person name="Li M."/>
            <person name="Liang H."/>
            <person name="Ren X."/>
            <person name="Shi Z."/>
            <person name="Wen M."/>
            <person name="Jian M."/>
            <person name="Yang H."/>
            <person name="Zhang G."/>
            <person name="Yang Z."/>
            <person name="Chen R."/>
            <person name="Liu S."/>
            <person name="Li J."/>
            <person name="Ma L."/>
            <person name="Liu H."/>
            <person name="Zhou Y."/>
            <person name="Zhao J."/>
            <person name="Fang X."/>
            <person name="Li G."/>
            <person name="Fang L."/>
            <person name="Li Y."/>
            <person name="Liu D."/>
            <person name="Zheng H."/>
            <person name="Zhang Y."/>
            <person name="Qin N."/>
            <person name="Li Z."/>
            <person name="Yang G."/>
            <person name="Yang S."/>
            <person name="Bolund L."/>
            <person name="Kristiansen K."/>
            <person name="Zheng H."/>
            <person name="Li S."/>
            <person name="Zhang X."/>
            <person name="Yang H."/>
            <person name="Wang J."/>
            <person name="Sun R."/>
            <person name="Zhang B."/>
            <person name="Jiang S."/>
            <person name="Wang J."/>
            <person name="Du Y."/>
            <person name="Li S."/>
        </authorList>
    </citation>
    <scope>NUCLEOTIDE SEQUENCE [LARGE SCALE GENOMIC DNA]</scope>
    <source>
        <strain evidence="3">cv. 9930</strain>
    </source>
</reference>
<dbReference type="EMBL" id="CM002924">
    <property type="protein sequence ID" value="KGN57181.1"/>
    <property type="molecule type" value="Genomic_DNA"/>
</dbReference>
<feature type="transmembrane region" description="Helical" evidence="1">
    <location>
        <begin position="64"/>
        <end position="86"/>
    </location>
</feature>
<sequence>MVRPKFPVAGIRFVAAACVVQLAGFQFLKLQHRVELSQHQFFLQCCAVSSCAVDSLSDFLNYPFILLFCVKCNLMVSFFIFIDLWPESLIRIGKPRIIESM</sequence>
<dbReference type="Proteomes" id="UP000029981">
    <property type="component" value="Chromosome 3"/>
</dbReference>
<feature type="transmembrane region" description="Helical" evidence="1">
    <location>
        <begin position="9"/>
        <end position="28"/>
    </location>
</feature>
<name>A0A0A0LAS1_CUCSA</name>